<dbReference type="STRING" id="1423804.FD14_GL000285"/>
<keyword evidence="1" id="KW-0472">Membrane</keyword>
<dbReference type="Pfam" id="PF13240">
    <property type="entry name" value="Zn_Ribbon_1"/>
    <property type="match status" value="1"/>
</dbReference>
<evidence type="ECO:0000313" key="3">
    <source>
        <dbReference type="EMBL" id="KRN25516.1"/>
    </source>
</evidence>
<feature type="transmembrane region" description="Helical" evidence="1">
    <location>
        <begin position="61"/>
        <end position="83"/>
    </location>
</feature>
<dbReference type="EMBL" id="AYZM01000067">
    <property type="protein sequence ID" value="KRN25516.1"/>
    <property type="molecule type" value="Genomic_DNA"/>
</dbReference>
<reference evidence="3 4" key="1">
    <citation type="journal article" date="2015" name="Genome Announc.">
        <title>Expanding the biotechnology potential of lactobacilli through comparative genomics of 213 strains and associated genera.</title>
        <authorList>
            <person name="Sun Z."/>
            <person name="Harris H.M."/>
            <person name="McCann A."/>
            <person name="Guo C."/>
            <person name="Argimon S."/>
            <person name="Zhang W."/>
            <person name="Yang X."/>
            <person name="Jeffery I.B."/>
            <person name="Cooney J.C."/>
            <person name="Kagawa T.F."/>
            <person name="Liu W."/>
            <person name="Song Y."/>
            <person name="Salvetti E."/>
            <person name="Wrobel A."/>
            <person name="Rasinkangas P."/>
            <person name="Parkhill J."/>
            <person name="Rea M.C."/>
            <person name="O'Sullivan O."/>
            <person name="Ritari J."/>
            <person name="Douillard F.P."/>
            <person name="Paul Ross R."/>
            <person name="Yang R."/>
            <person name="Briner A.E."/>
            <person name="Felis G.E."/>
            <person name="de Vos W.M."/>
            <person name="Barrangou R."/>
            <person name="Klaenhammer T.R."/>
            <person name="Caufield P.W."/>
            <person name="Cui Y."/>
            <person name="Zhang H."/>
            <person name="O'Toole P.W."/>
        </authorList>
    </citation>
    <scope>NUCLEOTIDE SEQUENCE [LARGE SCALE GENOMIC DNA]</scope>
    <source>
        <strain evidence="3 4">DSM 23365</strain>
    </source>
</reference>
<sequence length="203" mass="22203">MAMKYCPACGAKNADAAKFCAKCGASFADAEPVDSTVKATTTPESPASTVTEKHRSSGNGWIGAIIGVIVVGIVLIVGGHSFYLNHRSAQATADIGQTIANKEFGDDEVRVYYSKSENTFTIKTLSGSAIRSSFTEYVEDGDNQSEIDDVTTEYQRFIDGVEGKMGSKYREAYYTYIENPWDSTKVFWDSRGTKIGYNWAEDN</sequence>
<evidence type="ECO:0000259" key="2">
    <source>
        <dbReference type="Pfam" id="PF13240"/>
    </source>
</evidence>
<dbReference type="AlphaFoldDB" id="A0A0R2FLC0"/>
<accession>A0A0R2FLC0</accession>
<proteinExistence type="predicted"/>
<keyword evidence="1" id="KW-1133">Transmembrane helix</keyword>
<gene>
    <name evidence="3" type="ORF">FD14_GL000285</name>
</gene>
<dbReference type="OrthoDB" id="2325659at2"/>
<evidence type="ECO:0000256" key="1">
    <source>
        <dbReference type="SAM" id="Phobius"/>
    </source>
</evidence>
<dbReference type="PATRIC" id="fig|1423804.4.peg.311"/>
<dbReference type="Proteomes" id="UP000051442">
    <property type="component" value="Unassembled WGS sequence"/>
</dbReference>
<feature type="domain" description="Zinc-ribbon" evidence="2">
    <location>
        <begin position="5"/>
        <end position="26"/>
    </location>
</feature>
<comment type="caution">
    <text evidence="3">The sequence shown here is derived from an EMBL/GenBank/DDBJ whole genome shotgun (WGS) entry which is preliminary data.</text>
</comment>
<organism evidence="3 4">
    <name type="scientific">Secundilactobacillus similis DSM 23365 = JCM 2765</name>
    <dbReference type="NCBI Taxonomy" id="1423804"/>
    <lineage>
        <taxon>Bacteria</taxon>
        <taxon>Bacillati</taxon>
        <taxon>Bacillota</taxon>
        <taxon>Bacilli</taxon>
        <taxon>Lactobacillales</taxon>
        <taxon>Lactobacillaceae</taxon>
        <taxon>Secundilactobacillus</taxon>
    </lineage>
</organism>
<dbReference type="InterPro" id="IPR026870">
    <property type="entry name" value="Zinc_ribbon_dom"/>
</dbReference>
<keyword evidence="4" id="KW-1185">Reference proteome</keyword>
<name>A0A0R2FLC0_9LACO</name>
<evidence type="ECO:0000313" key="4">
    <source>
        <dbReference type="Proteomes" id="UP000051442"/>
    </source>
</evidence>
<protein>
    <recommendedName>
        <fullName evidence="2">Zinc-ribbon domain-containing protein</fullName>
    </recommendedName>
</protein>
<keyword evidence="1" id="KW-0812">Transmembrane</keyword>